<dbReference type="GO" id="GO:0090313">
    <property type="term" value="P:regulation of protein targeting to membrane"/>
    <property type="evidence" value="ECO:0007669"/>
    <property type="project" value="TreeGrafter"/>
</dbReference>
<dbReference type="AlphaFoldDB" id="A0A1H9B9H9"/>
<name>A0A1H9B9H9_9RHOB</name>
<dbReference type="OrthoDB" id="5439561at2"/>
<dbReference type="PANTHER" id="PTHR30441">
    <property type="entry name" value="DUF748 DOMAIN-CONTAINING PROTEIN"/>
    <property type="match status" value="1"/>
</dbReference>
<evidence type="ECO:0000313" key="3">
    <source>
        <dbReference type="Proteomes" id="UP000198634"/>
    </source>
</evidence>
<organism evidence="2 3">
    <name type="scientific">Thalassovita taeanensis</name>
    <dbReference type="NCBI Taxonomy" id="657014"/>
    <lineage>
        <taxon>Bacteria</taxon>
        <taxon>Pseudomonadati</taxon>
        <taxon>Pseudomonadota</taxon>
        <taxon>Alphaproteobacteria</taxon>
        <taxon>Rhodobacterales</taxon>
        <taxon>Roseobacteraceae</taxon>
        <taxon>Thalassovita</taxon>
    </lineage>
</organism>
<evidence type="ECO:0000313" key="2">
    <source>
        <dbReference type="EMBL" id="SEP85529.1"/>
    </source>
</evidence>
<accession>A0A1H9B9H9</accession>
<reference evidence="2 3" key="1">
    <citation type="submission" date="2016-10" db="EMBL/GenBank/DDBJ databases">
        <authorList>
            <person name="de Groot N.N."/>
        </authorList>
    </citation>
    <scope>NUCLEOTIDE SEQUENCE [LARGE SCALE GENOMIC DNA]</scope>
    <source>
        <strain evidence="2 3">DSM 22007</strain>
    </source>
</reference>
<dbReference type="STRING" id="657014.SAMN04488092_102424"/>
<feature type="domain" description="AsmA" evidence="1">
    <location>
        <begin position="342"/>
        <end position="522"/>
    </location>
</feature>
<dbReference type="RefSeq" id="WP_090268626.1">
    <property type="nucleotide sequence ID" value="NZ_FOEP01000002.1"/>
</dbReference>
<dbReference type="InterPro" id="IPR007844">
    <property type="entry name" value="AsmA"/>
</dbReference>
<proteinExistence type="predicted"/>
<dbReference type="PANTHER" id="PTHR30441:SF4">
    <property type="entry name" value="PROTEIN ASMA"/>
    <property type="match status" value="1"/>
</dbReference>
<dbReference type="EMBL" id="FOEP01000002">
    <property type="protein sequence ID" value="SEP85529.1"/>
    <property type="molecule type" value="Genomic_DNA"/>
</dbReference>
<sequence>MRWIFRLIGFVVVLIGVAAVSLLLLPGDRIARVAVDQIRAQTGREVVLSGETQVSYYPVLGVSTGALTIANAAWSGAGPMLEADSLKVGVDLMSLIRGAVKITGLEAVRPRILLERAKDGRVNWELGVAGVAPSGQPAGAGNALALSLDRALISNGSLRYVDHETGAQTQVSAVDFDLRWPEYRGGAEFSGKLSYGASPLSISGKLGDLGALIDGALSTVTVLAEARGGKATFEGRIGAQPQAQGRVSAELSDTAAFLAALGVGGIDLPAGFGRKAGLTADLTLTSALGLSLRDMAVVLDQNRLSGAADVALGGAKPVVTARLAAGVLDLSGLTDTGGTAPPAAGSGWSRDKIDASALGAFDGEVSLSAEGVRVAGLSFGAAQVLATVDRSRAVVNLRQLAGYQGTVAGQVVANNRSGLSVGGNVTASGVEMKDLLGDLIGVRRFTGKAQGDLTFLAVGNSVDAIMHSLEGKGGVSMGRGTIEGIDLDSLMRSGVNSGGTTVFDSLGATFTMAGGNLTNKDLLLSLPLITATGEGRVGLGAQDIDYLFTPKAITARDGKGLAIPVRIRGGWGNPKISADLEKAIDLNFKEEKEAAQEKVKAKVAEKIEKELGVKVEDGEKVEDAVKKKLEDEALKGLKKLFE</sequence>
<dbReference type="GO" id="GO:0005886">
    <property type="term" value="C:plasma membrane"/>
    <property type="evidence" value="ECO:0007669"/>
    <property type="project" value="TreeGrafter"/>
</dbReference>
<keyword evidence="3" id="KW-1185">Reference proteome</keyword>
<evidence type="ECO:0000259" key="1">
    <source>
        <dbReference type="Pfam" id="PF05170"/>
    </source>
</evidence>
<feature type="domain" description="AsmA" evidence="1">
    <location>
        <begin position="7"/>
        <end position="185"/>
    </location>
</feature>
<gene>
    <name evidence="2" type="ORF">SAMN04488092_102424</name>
</gene>
<protein>
    <submittedName>
        <fullName evidence="2">AsmA protein</fullName>
    </submittedName>
</protein>
<dbReference type="Proteomes" id="UP000198634">
    <property type="component" value="Unassembled WGS sequence"/>
</dbReference>
<dbReference type="Pfam" id="PF05170">
    <property type="entry name" value="AsmA"/>
    <property type="match status" value="2"/>
</dbReference>
<dbReference type="InterPro" id="IPR052894">
    <property type="entry name" value="AsmA-related"/>
</dbReference>